<evidence type="ECO:0000256" key="4">
    <source>
        <dbReference type="ARBA" id="ARBA00022630"/>
    </source>
</evidence>
<dbReference type="CDD" id="cd02801">
    <property type="entry name" value="DUS_like_FMN"/>
    <property type="match status" value="1"/>
</dbReference>
<evidence type="ECO:0000256" key="1">
    <source>
        <dbReference type="ARBA" id="ARBA00001917"/>
    </source>
</evidence>
<dbReference type="SUPFAM" id="SSF51395">
    <property type="entry name" value="FMN-linked oxidoreductases"/>
    <property type="match status" value="1"/>
</dbReference>
<dbReference type="InterPro" id="IPR013785">
    <property type="entry name" value="Aldolase_TIM"/>
</dbReference>
<dbReference type="InterPro" id="IPR035587">
    <property type="entry name" value="DUS-like_FMN-bd"/>
</dbReference>
<comment type="cofactor">
    <cofactor evidence="1">
        <name>FMN</name>
        <dbReference type="ChEBI" id="CHEBI:58210"/>
    </cofactor>
</comment>
<dbReference type="GO" id="GO:0003723">
    <property type="term" value="F:RNA binding"/>
    <property type="evidence" value="ECO:0007669"/>
    <property type="project" value="TreeGrafter"/>
</dbReference>
<keyword evidence="15" id="KW-1185">Reference proteome</keyword>
<keyword evidence="5" id="KW-0288">FMN</keyword>
<dbReference type="GO" id="GO:0102265">
    <property type="term" value="F:tRNA-dihydrouridine47 synthase activity"/>
    <property type="evidence" value="ECO:0007669"/>
    <property type="project" value="UniProtKB-EC"/>
</dbReference>
<evidence type="ECO:0000256" key="8">
    <source>
        <dbReference type="ARBA" id="ARBA00023002"/>
    </source>
</evidence>
<comment type="catalytic activity">
    <reaction evidence="11">
        <text>a 5,6-dihydrouridine in mRNA + NADP(+) = a uridine in mRNA + NADPH + H(+)</text>
        <dbReference type="Rhea" id="RHEA:69855"/>
        <dbReference type="Rhea" id="RHEA-COMP:14658"/>
        <dbReference type="Rhea" id="RHEA-COMP:17789"/>
        <dbReference type="ChEBI" id="CHEBI:15378"/>
        <dbReference type="ChEBI" id="CHEBI:57783"/>
        <dbReference type="ChEBI" id="CHEBI:58349"/>
        <dbReference type="ChEBI" id="CHEBI:65315"/>
        <dbReference type="ChEBI" id="CHEBI:74443"/>
    </reaction>
    <physiologicalReaction direction="right-to-left" evidence="11">
        <dbReference type="Rhea" id="RHEA:69857"/>
    </physiologicalReaction>
</comment>
<evidence type="ECO:0000256" key="6">
    <source>
        <dbReference type="ARBA" id="ARBA00022694"/>
    </source>
</evidence>
<proteinExistence type="inferred from homology"/>
<protein>
    <recommendedName>
        <fullName evidence="3">tRNA-dihydrouridine(47) synthase [NAD(P)(+)]</fullName>
        <ecNumber evidence="3">1.3.1.89</ecNumber>
    </recommendedName>
</protein>
<evidence type="ECO:0000256" key="3">
    <source>
        <dbReference type="ARBA" id="ARBA00012376"/>
    </source>
</evidence>
<keyword evidence="4" id="KW-0285">Flavoprotein</keyword>
<evidence type="ECO:0000256" key="10">
    <source>
        <dbReference type="ARBA" id="ARBA00048342"/>
    </source>
</evidence>
<dbReference type="Gene3D" id="3.20.20.70">
    <property type="entry name" value="Aldolase class I"/>
    <property type="match status" value="1"/>
</dbReference>
<comment type="caution">
    <text evidence="14">The sequence shown here is derived from an EMBL/GenBank/DDBJ whole genome shotgun (WGS) entry which is preliminary data.</text>
</comment>
<dbReference type="PROSITE" id="PS01136">
    <property type="entry name" value="UPF0034"/>
    <property type="match status" value="1"/>
</dbReference>
<organism evidence="14 15">
    <name type="scientific">Triparma retinervis</name>
    <dbReference type="NCBI Taxonomy" id="2557542"/>
    <lineage>
        <taxon>Eukaryota</taxon>
        <taxon>Sar</taxon>
        <taxon>Stramenopiles</taxon>
        <taxon>Ochrophyta</taxon>
        <taxon>Bolidophyceae</taxon>
        <taxon>Parmales</taxon>
        <taxon>Triparmaceae</taxon>
        <taxon>Triparma</taxon>
    </lineage>
</organism>
<evidence type="ECO:0000259" key="13">
    <source>
        <dbReference type="Pfam" id="PF01207"/>
    </source>
</evidence>
<evidence type="ECO:0000256" key="11">
    <source>
        <dbReference type="ARBA" id="ARBA00049447"/>
    </source>
</evidence>
<feature type="non-terminal residue" evidence="14">
    <location>
        <position position="1"/>
    </location>
</feature>
<dbReference type="GO" id="GO:0050660">
    <property type="term" value="F:flavin adenine dinucleotide binding"/>
    <property type="evidence" value="ECO:0007669"/>
    <property type="project" value="InterPro"/>
</dbReference>
<dbReference type="EC" id="1.3.1.89" evidence="3"/>
<evidence type="ECO:0000256" key="9">
    <source>
        <dbReference type="ARBA" id="ARBA00048266"/>
    </source>
</evidence>
<feature type="domain" description="DUS-like FMN-binding" evidence="13">
    <location>
        <begin position="3"/>
        <end position="212"/>
    </location>
</feature>
<accession>A0A9W7G1N2</accession>
<evidence type="ECO:0000313" key="14">
    <source>
        <dbReference type="EMBL" id="GMI29279.1"/>
    </source>
</evidence>
<name>A0A9W7G1N2_9STRA</name>
<sequence>MGEMVYARNLLHGDAVEHARLRKAKNEHLFGVQIATNNVEEAVAALKLIKTAGAADFVDLNCGCPINEATRRGLGSALLRNPNRLAELVSGIVEANVGLPLTVKVRLGADNKNNVMRVSQEVRDAGASALTIHGRTAQQRYSNAADWDEIARVVAASVDSDMLVVGNGDILTHENARSRMESTGVDSVMVGRGALEKPWIFQEFDSGVPWNPSARDRVSVYRTLAIYNKDHFRDDARGRKMSFYFLPWHMEFLCRFHSSKSDIQNRWMADDDDGDMPPLDVLLASRSTAVHKRVADILWDSGGDEDAVVKLTEFAEGPEFLSILNGAGG</sequence>
<dbReference type="Proteomes" id="UP001165082">
    <property type="component" value="Unassembled WGS sequence"/>
</dbReference>
<evidence type="ECO:0000313" key="15">
    <source>
        <dbReference type="Proteomes" id="UP001165082"/>
    </source>
</evidence>
<comment type="catalytic activity">
    <reaction evidence="12">
        <text>5,6-dihydrouridine(47) in tRNA + NADP(+) = uridine(47) in tRNA + NADPH + H(+)</text>
        <dbReference type="Rhea" id="RHEA:53360"/>
        <dbReference type="Rhea" id="RHEA-COMP:13539"/>
        <dbReference type="Rhea" id="RHEA-COMP:13540"/>
        <dbReference type="ChEBI" id="CHEBI:15378"/>
        <dbReference type="ChEBI" id="CHEBI:57783"/>
        <dbReference type="ChEBI" id="CHEBI:58349"/>
        <dbReference type="ChEBI" id="CHEBI:65315"/>
        <dbReference type="ChEBI" id="CHEBI:74443"/>
        <dbReference type="EC" id="1.3.1.89"/>
    </reaction>
    <physiologicalReaction direction="right-to-left" evidence="12">
        <dbReference type="Rhea" id="RHEA:53362"/>
    </physiologicalReaction>
</comment>
<evidence type="ECO:0000256" key="12">
    <source>
        <dbReference type="ARBA" id="ARBA00049513"/>
    </source>
</evidence>
<dbReference type="InterPro" id="IPR018517">
    <property type="entry name" value="tRNA_hU_synthase_CS"/>
</dbReference>
<evidence type="ECO:0000256" key="7">
    <source>
        <dbReference type="ARBA" id="ARBA00022857"/>
    </source>
</evidence>
<dbReference type="PANTHER" id="PTHR45846:SF1">
    <property type="entry name" value="TRNA-DIHYDROURIDINE(47) SYNTHASE [NAD(P)(+)]-LIKE"/>
    <property type="match status" value="1"/>
</dbReference>
<dbReference type="OrthoDB" id="259935at2759"/>
<keyword evidence="8" id="KW-0560">Oxidoreductase</keyword>
<comment type="catalytic activity">
    <reaction evidence="9">
        <text>5,6-dihydrouridine(47) in tRNA + NAD(+) = uridine(47) in tRNA + NADH + H(+)</text>
        <dbReference type="Rhea" id="RHEA:53364"/>
        <dbReference type="Rhea" id="RHEA-COMP:13539"/>
        <dbReference type="Rhea" id="RHEA-COMP:13540"/>
        <dbReference type="ChEBI" id="CHEBI:15378"/>
        <dbReference type="ChEBI" id="CHEBI:57540"/>
        <dbReference type="ChEBI" id="CHEBI:57945"/>
        <dbReference type="ChEBI" id="CHEBI:65315"/>
        <dbReference type="ChEBI" id="CHEBI:74443"/>
        <dbReference type="EC" id="1.3.1.89"/>
    </reaction>
    <physiologicalReaction direction="right-to-left" evidence="9">
        <dbReference type="Rhea" id="RHEA:53366"/>
    </physiologicalReaction>
</comment>
<gene>
    <name evidence="14" type="ORF">TrRE_jg7452</name>
</gene>
<dbReference type="PANTHER" id="PTHR45846">
    <property type="entry name" value="TRNA-DIHYDROURIDINE(47) SYNTHASE [NAD(P)(+)]-LIKE"/>
    <property type="match status" value="1"/>
</dbReference>
<keyword evidence="6" id="KW-0819">tRNA processing</keyword>
<comment type="catalytic activity">
    <reaction evidence="10">
        <text>a 5,6-dihydrouridine in mRNA + NAD(+) = a uridine in mRNA + NADH + H(+)</text>
        <dbReference type="Rhea" id="RHEA:69851"/>
        <dbReference type="Rhea" id="RHEA-COMP:14658"/>
        <dbReference type="Rhea" id="RHEA-COMP:17789"/>
        <dbReference type="ChEBI" id="CHEBI:15378"/>
        <dbReference type="ChEBI" id="CHEBI:57540"/>
        <dbReference type="ChEBI" id="CHEBI:57945"/>
        <dbReference type="ChEBI" id="CHEBI:65315"/>
        <dbReference type="ChEBI" id="CHEBI:74443"/>
    </reaction>
    <physiologicalReaction direction="right-to-left" evidence="10">
        <dbReference type="Rhea" id="RHEA:69853"/>
    </physiologicalReaction>
</comment>
<dbReference type="Pfam" id="PF01207">
    <property type="entry name" value="Dus"/>
    <property type="match status" value="1"/>
</dbReference>
<reference evidence="14" key="1">
    <citation type="submission" date="2022-07" db="EMBL/GenBank/DDBJ databases">
        <title>Genome analysis of Parmales, a sister group of diatoms, reveals the evolutionary specialization of diatoms from phago-mixotrophs to photoautotrophs.</title>
        <authorList>
            <person name="Ban H."/>
            <person name="Sato S."/>
            <person name="Yoshikawa S."/>
            <person name="Kazumasa Y."/>
            <person name="Nakamura Y."/>
            <person name="Ichinomiya M."/>
            <person name="Saitoh K."/>
            <person name="Sato N."/>
            <person name="Blanc-Mathieu R."/>
            <person name="Endo H."/>
            <person name="Kuwata A."/>
            <person name="Ogata H."/>
        </authorList>
    </citation>
    <scope>NUCLEOTIDE SEQUENCE</scope>
</reference>
<dbReference type="EMBL" id="BRXZ01008659">
    <property type="protein sequence ID" value="GMI29279.1"/>
    <property type="molecule type" value="Genomic_DNA"/>
</dbReference>
<comment type="similarity">
    <text evidence="2">Belongs to the Dus family. Dus3 subfamily.</text>
</comment>
<dbReference type="AlphaFoldDB" id="A0A9W7G1N2"/>
<evidence type="ECO:0000256" key="2">
    <source>
        <dbReference type="ARBA" id="ARBA00005451"/>
    </source>
</evidence>
<evidence type="ECO:0000256" key="5">
    <source>
        <dbReference type="ARBA" id="ARBA00022643"/>
    </source>
</evidence>
<keyword evidence="7" id="KW-0521">NADP</keyword>